<dbReference type="AlphaFoldDB" id="A0A656K1H5"/>
<protein>
    <submittedName>
        <fullName evidence="2">Ribonuclease E</fullName>
    </submittedName>
</protein>
<gene>
    <name evidence="2" type="ORF">A245_12258</name>
</gene>
<accession>A0A656K1H5</accession>
<name>A0A656K1H5_PSESF</name>
<feature type="region of interest" description="Disordered" evidence="1">
    <location>
        <begin position="59"/>
        <end position="102"/>
    </location>
</feature>
<feature type="non-terminal residue" evidence="2">
    <location>
        <position position="140"/>
    </location>
</feature>
<proteinExistence type="predicted"/>
<dbReference type="Proteomes" id="UP000018849">
    <property type="component" value="Unassembled WGS sequence"/>
</dbReference>
<reference evidence="2 3" key="1">
    <citation type="journal article" date="2013" name="PLoS Pathog.">
        <title>Genomic analysis of the Kiwifruit pathogen Pseudomonas syringae pv. actinidiae provides insight into the origins of an emergent plant disease.</title>
        <authorList>
            <person name="McCann H.C."/>
            <person name="Rikkerink E.H."/>
            <person name="Bertels F."/>
            <person name="Fiers M."/>
            <person name="Lu A."/>
            <person name="Rees-George J."/>
            <person name="Andersen M.T."/>
            <person name="Gleave A.P."/>
            <person name="Haubold B."/>
            <person name="Wohlers M.W."/>
            <person name="Guttman D.S."/>
            <person name="Wang P.W."/>
            <person name="Straub C."/>
            <person name="Vanneste J.L."/>
            <person name="Rainey P.B."/>
            <person name="Templeton M.D."/>
        </authorList>
    </citation>
    <scope>NUCLEOTIDE SEQUENCE [LARGE SCALE GENOMIC DNA]</scope>
    <source>
        <strain evidence="2 3">ICMP 19096</strain>
    </source>
</reference>
<evidence type="ECO:0000313" key="2">
    <source>
        <dbReference type="EMBL" id="EPN63321.1"/>
    </source>
</evidence>
<dbReference type="EMBL" id="AOKF01001030">
    <property type="protein sequence ID" value="EPN63321.1"/>
    <property type="molecule type" value="Genomic_DNA"/>
</dbReference>
<comment type="caution">
    <text evidence="2">The sequence shown here is derived from an EMBL/GenBank/DDBJ whole genome shotgun (WGS) entry which is preliminary data.</text>
</comment>
<feature type="compositionally biased region" description="Low complexity" evidence="1">
    <location>
        <begin position="73"/>
        <end position="102"/>
    </location>
</feature>
<feature type="region of interest" description="Disordered" evidence="1">
    <location>
        <begin position="16"/>
        <end position="41"/>
    </location>
</feature>
<evidence type="ECO:0000256" key="1">
    <source>
        <dbReference type="SAM" id="MobiDB-lite"/>
    </source>
</evidence>
<organism evidence="2 3">
    <name type="scientific">Pseudomonas syringae pv. actinidiae ICMP 19096</name>
    <dbReference type="NCBI Taxonomy" id="1194405"/>
    <lineage>
        <taxon>Bacteria</taxon>
        <taxon>Pseudomonadati</taxon>
        <taxon>Pseudomonadota</taxon>
        <taxon>Gammaproteobacteria</taxon>
        <taxon>Pseudomonadales</taxon>
        <taxon>Pseudomonadaceae</taxon>
        <taxon>Pseudomonas</taxon>
        <taxon>Pseudomonas syringae</taxon>
    </lineage>
</organism>
<evidence type="ECO:0000313" key="3">
    <source>
        <dbReference type="Proteomes" id="UP000018849"/>
    </source>
</evidence>
<sequence>MGFTAAAVGGVISATAEADAHQQAERANSTTESVPAAEPVQQAAVAHAPVVEAPTVEAPVAETSAVETPAPQAPVAEQTVEVPAVEAPVADDAPVAQPAPEVEVQPAAVEAPAIAAQTELFEAPHAERVVPFTPTPVPAP</sequence>